<protein>
    <submittedName>
        <fullName evidence="1">Uncharacterized protein</fullName>
    </submittedName>
</protein>
<dbReference type="AlphaFoldDB" id="A0A6H5FY89"/>
<sequence>YAIRKSQSKVLLFGIIQCFRQLQVIFHTVWPRRVKILIFSPPIGDHWCGSNSRRRVLLGPWRETASCATEAALPRVHIRPPERRRNFEKFSIPTRRFASAKEMFGGKCD</sequence>
<dbReference type="Proteomes" id="UP000479000">
    <property type="component" value="Unassembled WGS sequence"/>
</dbReference>
<evidence type="ECO:0000313" key="1">
    <source>
        <dbReference type="EMBL" id="CAA9994787.1"/>
    </source>
</evidence>
<dbReference type="EMBL" id="CADCXU010002585">
    <property type="protein sequence ID" value="CAA9994787.1"/>
    <property type="molecule type" value="Genomic_DNA"/>
</dbReference>
<keyword evidence="2" id="KW-1185">Reference proteome</keyword>
<feature type="non-terminal residue" evidence="1">
    <location>
        <position position="1"/>
    </location>
</feature>
<organism evidence="1 2">
    <name type="scientific">Nesidiocoris tenuis</name>
    <dbReference type="NCBI Taxonomy" id="355587"/>
    <lineage>
        <taxon>Eukaryota</taxon>
        <taxon>Metazoa</taxon>
        <taxon>Ecdysozoa</taxon>
        <taxon>Arthropoda</taxon>
        <taxon>Hexapoda</taxon>
        <taxon>Insecta</taxon>
        <taxon>Pterygota</taxon>
        <taxon>Neoptera</taxon>
        <taxon>Paraneoptera</taxon>
        <taxon>Hemiptera</taxon>
        <taxon>Heteroptera</taxon>
        <taxon>Panheteroptera</taxon>
        <taxon>Cimicomorpha</taxon>
        <taxon>Miridae</taxon>
        <taxon>Dicyphina</taxon>
        <taxon>Nesidiocoris</taxon>
    </lineage>
</organism>
<name>A0A6H5FY89_9HEMI</name>
<proteinExistence type="predicted"/>
<reference evidence="1 2" key="1">
    <citation type="submission" date="2020-02" db="EMBL/GenBank/DDBJ databases">
        <authorList>
            <person name="Ferguson B K."/>
        </authorList>
    </citation>
    <scope>NUCLEOTIDE SEQUENCE [LARGE SCALE GENOMIC DNA]</scope>
</reference>
<gene>
    <name evidence="1" type="ORF">NTEN_LOCUS1603</name>
</gene>
<evidence type="ECO:0000313" key="2">
    <source>
        <dbReference type="Proteomes" id="UP000479000"/>
    </source>
</evidence>
<accession>A0A6H5FY89</accession>